<comment type="caution">
    <text evidence="2">The sequence shown here is derived from an EMBL/GenBank/DDBJ whole genome shotgun (WGS) entry which is preliminary data.</text>
</comment>
<evidence type="ECO:0000313" key="2">
    <source>
        <dbReference type="EMBL" id="KAF9064601.1"/>
    </source>
</evidence>
<accession>A0A9P5PJR2</accession>
<name>A0A9P5PJR2_9AGAR</name>
<feature type="region of interest" description="Disordered" evidence="1">
    <location>
        <begin position="123"/>
        <end position="248"/>
    </location>
</feature>
<feature type="region of interest" description="Disordered" evidence="1">
    <location>
        <begin position="283"/>
        <end position="315"/>
    </location>
</feature>
<protein>
    <submittedName>
        <fullName evidence="2">Uncharacterized protein</fullName>
    </submittedName>
</protein>
<evidence type="ECO:0000256" key="1">
    <source>
        <dbReference type="SAM" id="MobiDB-lite"/>
    </source>
</evidence>
<dbReference type="AlphaFoldDB" id="A0A9P5PJR2"/>
<keyword evidence="3" id="KW-1185">Reference proteome</keyword>
<organism evidence="2 3">
    <name type="scientific">Rhodocollybia butyracea</name>
    <dbReference type="NCBI Taxonomy" id="206335"/>
    <lineage>
        <taxon>Eukaryota</taxon>
        <taxon>Fungi</taxon>
        <taxon>Dikarya</taxon>
        <taxon>Basidiomycota</taxon>
        <taxon>Agaricomycotina</taxon>
        <taxon>Agaricomycetes</taxon>
        <taxon>Agaricomycetidae</taxon>
        <taxon>Agaricales</taxon>
        <taxon>Marasmiineae</taxon>
        <taxon>Omphalotaceae</taxon>
        <taxon>Rhodocollybia</taxon>
    </lineage>
</organism>
<reference evidence="2" key="1">
    <citation type="submission" date="2020-11" db="EMBL/GenBank/DDBJ databases">
        <authorList>
            <consortium name="DOE Joint Genome Institute"/>
            <person name="Ahrendt S."/>
            <person name="Riley R."/>
            <person name="Andreopoulos W."/>
            <person name="Labutti K."/>
            <person name="Pangilinan J."/>
            <person name="Ruiz-Duenas F.J."/>
            <person name="Barrasa J.M."/>
            <person name="Sanchez-Garcia M."/>
            <person name="Camarero S."/>
            <person name="Miyauchi S."/>
            <person name="Serrano A."/>
            <person name="Linde D."/>
            <person name="Babiker R."/>
            <person name="Drula E."/>
            <person name="Ayuso-Fernandez I."/>
            <person name="Pacheco R."/>
            <person name="Padilla G."/>
            <person name="Ferreira P."/>
            <person name="Barriuso J."/>
            <person name="Kellner H."/>
            <person name="Castanera R."/>
            <person name="Alfaro M."/>
            <person name="Ramirez L."/>
            <person name="Pisabarro A.G."/>
            <person name="Kuo A."/>
            <person name="Tritt A."/>
            <person name="Lipzen A."/>
            <person name="He G."/>
            <person name="Yan M."/>
            <person name="Ng V."/>
            <person name="Cullen D."/>
            <person name="Martin F."/>
            <person name="Rosso M.-N."/>
            <person name="Henrissat B."/>
            <person name="Hibbett D."/>
            <person name="Martinez A.T."/>
            <person name="Grigoriev I.V."/>
        </authorList>
    </citation>
    <scope>NUCLEOTIDE SEQUENCE</scope>
    <source>
        <strain evidence="2">AH 40177</strain>
    </source>
</reference>
<dbReference type="EMBL" id="JADNRY010000120">
    <property type="protein sequence ID" value="KAF9064601.1"/>
    <property type="molecule type" value="Genomic_DNA"/>
</dbReference>
<evidence type="ECO:0000313" key="3">
    <source>
        <dbReference type="Proteomes" id="UP000772434"/>
    </source>
</evidence>
<sequence>MQSHGQLAHTFTAADTVSIDVSLRNTATSHSPFLSSSPIALGWTPPLISTYISIVTRLLFSTNIDPIFRFVRSFFGQTKVFQCLFFIIALDPFNDSFAHVYEIEIEVGTLYILRFSFSTLSPLTSTPSSTPTGTSPRGSTRESISPTQIHRDAPTTSSPAFFPATSPTSNPTALSPQLATPRSNSSLRPRTTPDSPSSTAQWHDTSSTGTTQHPQQQYLPNEYEVPKFTGKKRKRKKEAKEKKFEGSSSFKLSTMAAALYLPFSVELSGITYPYSAHPCISRTSDPLRTSGHPRIPVSPSSPPPSPKTRTQTRSRFPNPLYQHRHAELTNVSTVTSTYAKPLKPSDNTRVRTQDGVRVQVVVSGSEKSNFVPIGVTPPAVTKNDALNELEWMGTGSMVPKLLPLI</sequence>
<feature type="compositionally biased region" description="Polar residues" evidence="1">
    <location>
        <begin position="141"/>
        <end position="219"/>
    </location>
</feature>
<proteinExistence type="predicted"/>
<dbReference type="Proteomes" id="UP000772434">
    <property type="component" value="Unassembled WGS sequence"/>
</dbReference>
<feature type="compositionally biased region" description="Low complexity" evidence="1">
    <location>
        <begin position="123"/>
        <end position="138"/>
    </location>
</feature>
<gene>
    <name evidence="2" type="ORF">BDP27DRAFT_1367093</name>
</gene>